<evidence type="ECO:0000313" key="3">
    <source>
        <dbReference type="EMBL" id="TCL37206.1"/>
    </source>
</evidence>
<accession>A0A4R1PXC6</accession>
<sequence length="80" mass="9309">MTNSSSRIWEIDFFRGIALLLMVVFHLIVDLTDFWGYNLNYMDGFWYYEGKLSAIMFMAIAGVSSTLSIYQFRKGVVVFT</sequence>
<protein>
    <submittedName>
        <fullName evidence="3">Uncharacterized protein DUF1624</fullName>
    </submittedName>
</protein>
<name>A0A4R1PXC6_9FIRM</name>
<dbReference type="EMBL" id="SLUI01000006">
    <property type="protein sequence ID" value="TCL37206.1"/>
    <property type="molecule type" value="Genomic_DNA"/>
</dbReference>
<dbReference type="InterPro" id="IPR012429">
    <property type="entry name" value="HGSNAT_cat"/>
</dbReference>
<organism evidence="3 4">
    <name type="scientific">Anaerospora hongkongensis</name>
    <dbReference type="NCBI Taxonomy" id="244830"/>
    <lineage>
        <taxon>Bacteria</taxon>
        <taxon>Bacillati</taxon>
        <taxon>Bacillota</taxon>
        <taxon>Negativicutes</taxon>
        <taxon>Selenomonadales</taxon>
        <taxon>Sporomusaceae</taxon>
        <taxon>Anaerospora</taxon>
    </lineage>
</organism>
<feature type="transmembrane region" description="Helical" evidence="1">
    <location>
        <begin position="12"/>
        <end position="32"/>
    </location>
</feature>
<gene>
    <name evidence="3" type="ORF">EV210_10672</name>
</gene>
<keyword evidence="1" id="KW-0472">Membrane</keyword>
<evidence type="ECO:0000313" key="4">
    <source>
        <dbReference type="Proteomes" id="UP000295063"/>
    </source>
</evidence>
<feature type="domain" description="Heparan-alpha-glucosaminide N-acetyltransferase catalytic" evidence="2">
    <location>
        <begin position="7"/>
        <end position="71"/>
    </location>
</feature>
<reference evidence="3 4" key="1">
    <citation type="submission" date="2019-03" db="EMBL/GenBank/DDBJ databases">
        <title>Genomic Encyclopedia of Type Strains, Phase IV (KMG-IV): sequencing the most valuable type-strain genomes for metagenomic binning, comparative biology and taxonomic classification.</title>
        <authorList>
            <person name="Goeker M."/>
        </authorList>
    </citation>
    <scope>NUCLEOTIDE SEQUENCE [LARGE SCALE GENOMIC DNA]</scope>
    <source>
        <strain evidence="3 4">DSM 15969</strain>
    </source>
</reference>
<keyword evidence="1" id="KW-1133">Transmembrane helix</keyword>
<feature type="transmembrane region" description="Helical" evidence="1">
    <location>
        <begin position="52"/>
        <end position="70"/>
    </location>
</feature>
<evidence type="ECO:0000259" key="2">
    <source>
        <dbReference type="Pfam" id="PF07786"/>
    </source>
</evidence>
<dbReference type="Pfam" id="PF07786">
    <property type="entry name" value="HGSNAT_cat"/>
    <property type="match status" value="1"/>
</dbReference>
<dbReference type="AlphaFoldDB" id="A0A4R1PXC6"/>
<keyword evidence="4" id="KW-1185">Reference proteome</keyword>
<keyword evidence="1" id="KW-0812">Transmembrane</keyword>
<proteinExistence type="predicted"/>
<evidence type="ECO:0000256" key="1">
    <source>
        <dbReference type="SAM" id="Phobius"/>
    </source>
</evidence>
<dbReference type="Proteomes" id="UP000295063">
    <property type="component" value="Unassembled WGS sequence"/>
</dbReference>
<comment type="caution">
    <text evidence="3">The sequence shown here is derived from an EMBL/GenBank/DDBJ whole genome shotgun (WGS) entry which is preliminary data.</text>
</comment>